<dbReference type="InterPro" id="IPR018303">
    <property type="entry name" value="ATPase_P-typ_P_site"/>
</dbReference>
<evidence type="ECO:0000256" key="7">
    <source>
        <dbReference type="ARBA" id="ARBA00022989"/>
    </source>
</evidence>
<evidence type="ECO:0000256" key="8">
    <source>
        <dbReference type="ARBA" id="ARBA00023034"/>
    </source>
</evidence>
<dbReference type="Proteomes" id="UP000245207">
    <property type="component" value="Unassembled WGS sequence"/>
</dbReference>
<dbReference type="GO" id="GO:0000166">
    <property type="term" value="F:nucleotide binding"/>
    <property type="evidence" value="ECO:0007669"/>
    <property type="project" value="InterPro"/>
</dbReference>
<protein>
    <recommendedName>
        <fullName evidence="10">Transmembrane 9 superfamily member</fullName>
    </recommendedName>
</protein>
<name>A0A2U1P707_ARTAN</name>
<keyword evidence="7 10" id="KW-1133">Transmembrane helix</keyword>
<dbReference type="EMBL" id="PKPP01001577">
    <property type="protein sequence ID" value="PWA81535.1"/>
    <property type="molecule type" value="Genomic_DNA"/>
</dbReference>
<feature type="transmembrane region" description="Helical" evidence="10">
    <location>
        <begin position="96"/>
        <end position="124"/>
    </location>
</feature>
<evidence type="ECO:0000256" key="3">
    <source>
        <dbReference type="ARBA" id="ARBA00005227"/>
    </source>
</evidence>
<keyword evidence="4 10" id="KW-0812">Transmembrane</keyword>
<dbReference type="GO" id="GO:0000139">
    <property type="term" value="C:Golgi membrane"/>
    <property type="evidence" value="ECO:0007669"/>
    <property type="project" value="UniProtKB-SubCell"/>
</dbReference>
<comment type="caution">
    <text evidence="10">Lacks conserved residue(s) required for the propagation of feature annotation.</text>
</comment>
<dbReference type="OrthoDB" id="1666796at2759"/>
<dbReference type="InterPro" id="IPR036412">
    <property type="entry name" value="HAD-like_sf"/>
</dbReference>
<dbReference type="GO" id="GO:0010008">
    <property type="term" value="C:endosome membrane"/>
    <property type="evidence" value="ECO:0007669"/>
    <property type="project" value="UniProtKB-SubCell"/>
</dbReference>
<dbReference type="Gene3D" id="3.40.1110.10">
    <property type="entry name" value="Calcium-transporting ATPase, cytoplasmic domain N"/>
    <property type="match status" value="1"/>
</dbReference>
<evidence type="ECO:0000256" key="1">
    <source>
        <dbReference type="ARBA" id="ARBA00004337"/>
    </source>
</evidence>
<keyword evidence="8" id="KW-0333">Golgi apparatus</keyword>
<evidence type="ECO:0000313" key="11">
    <source>
        <dbReference type="EMBL" id="PWA81535.1"/>
    </source>
</evidence>
<evidence type="ECO:0000256" key="5">
    <source>
        <dbReference type="ARBA" id="ARBA00022729"/>
    </source>
</evidence>
<keyword evidence="6" id="KW-0967">Endosome</keyword>
<dbReference type="Gene3D" id="3.40.50.1000">
    <property type="entry name" value="HAD superfamily/HAD-like"/>
    <property type="match status" value="1"/>
</dbReference>
<comment type="similarity">
    <text evidence="3 10">Belongs to the nonaspanin (TM9SF) (TC 9.A.2) family.</text>
</comment>
<dbReference type="PROSITE" id="PS00154">
    <property type="entry name" value="ATPASE_E1_E2"/>
    <property type="match status" value="1"/>
</dbReference>
<dbReference type="PANTHER" id="PTHR10766">
    <property type="entry name" value="TRANSMEMBRANE 9 SUPERFAMILY PROTEIN"/>
    <property type="match status" value="1"/>
</dbReference>
<dbReference type="SUPFAM" id="SSF56784">
    <property type="entry name" value="HAD-like"/>
    <property type="match status" value="1"/>
</dbReference>
<dbReference type="InterPro" id="IPR023214">
    <property type="entry name" value="HAD_sf"/>
</dbReference>
<dbReference type="GO" id="GO:0072657">
    <property type="term" value="P:protein localization to membrane"/>
    <property type="evidence" value="ECO:0007669"/>
    <property type="project" value="TreeGrafter"/>
</dbReference>
<accession>A0A2U1P707</accession>
<comment type="subcellular location">
    <subcellularLocation>
        <location evidence="1">Endosome membrane</location>
        <topology evidence="1">Multi-pass membrane protein</topology>
    </subcellularLocation>
    <subcellularLocation>
        <location evidence="2">Golgi apparatus membrane</location>
        <topology evidence="2">Multi-pass membrane protein</topology>
    </subcellularLocation>
</comment>
<organism evidence="11 12">
    <name type="scientific">Artemisia annua</name>
    <name type="common">Sweet wormwood</name>
    <dbReference type="NCBI Taxonomy" id="35608"/>
    <lineage>
        <taxon>Eukaryota</taxon>
        <taxon>Viridiplantae</taxon>
        <taxon>Streptophyta</taxon>
        <taxon>Embryophyta</taxon>
        <taxon>Tracheophyta</taxon>
        <taxon>Spermatophyta</taxon>
        <taxon>Magnoliopsida</taxon>
        <taxon>eudicotyledons</taxon>
        <taxon>Gunneridae</taxon>
        <taxon>Pentapetalae</taxon>
        <taxon>asterids</taxon>
        <taxon>campanulids</taxon>
        <taxon>Asterales</taxon>
        <taxon>Asteraceae</taxon>
        <taxon>Asteroideae</taxon>
        <taxon>Anthemideae</taxon>
        <taxon>Artemisiinae</taxon>
        <taxon>Artemisia</taxon>
    </lineage>
</organism>
<sequence>MADKALVTRLSACETMGSATTICSDKTGTLTLNLRIVVEAYICGKKIDPPNNKSELLSRLVSLLIEAVAQNSTRSESDIKWASGWDTYLLMNDDQIHWFSIINSLMIVLFLSGKVAIFMIRILYRHIANYNHLNTQDEAQEETGWKLVHGDVFRAPEYSRLLSVYVRTEDCRNLSVWAYLNAHIQCLVFWFDSRLKQFIAVQSMNYTCMNKNSGSGSNLILESDIKWASGWDTYLLMNDDQIHWFSIINSLMIVLFLSGKVAMIMMRTLYRDIANYNTQDEVQEETGWKLVHGDFSELQNILDYSRFTLGPWWAYDRSNRGGLLTAMVLLWVFMSLFGGYPSARIYKMFKERSGRTNENIFHVSWCLIRNFLRPLCIDLGREVIWSSTF</sequence>
<dbReference type="PANTHER" id="PTHR10766:SF111">
    <property type="entry name" value="TRANSMEMBRANE 9 SUPERFAMILY MEMBER 2"/>
    <property type="match status" value="1"/>
</dbReference>
<keyword evidence="5" id="KW-0732">Signal</keyword>
<feature type="transmembrane region" description="Helical" evidence="10">
    <location>
        <begin position="321"/>
        <end position="340"/>
    </location>
</feature>
<feature type="transmembrane region" description="Helical" evidence="10">
    <location>
        <begin position="244"/>
        <end position="266"/>
    </location>
</feature>
<gene>
    <name evidence="11" type="ORF">CTI12_AA185980</name>
</gene>
<evidence type="ECO:0000256" key="10">
    <source>
        <dbReference type="RuleBase" id="RU363079"/>
    </source>
</evidence>
<reference evidence="11 12" key="1">
    <citation type="journal article" date="2018" name="Mol. Plant">
        <title>The genome of Artemisia annua provides insight into the evolution of Asteraceae family and artemisinin biosynthesis.</title>
        <authorList>
            <person name="Shen Q."/>
            <person name="Zhang L."/>
            <person name="Liao Z."/>
            <person name="Wang S."/>
            <person name="Yan T."/>
            <person name="Shi P."/>
            <person name="Liu M."/>
            <person name="Fu X."/>
            <person name="Pan Q."/>
            <person name="Wang Y."/>
            <person name="Lv Z."/>
            <person name="Lu X."/>
            <person name="Zhang F."/>
            <person name="Jiang W."/>
            <person name="Ma Y."/>
            <person name="Chen M."/>
            <person name="Hao X."/>
            <person name="Li L."/>
            <person name="Tang Y."/>
            <person name="Lv G."/>
            <person name="Zhou Y."/>
            <person name="Sun X."/>
            <person name="Brodelius P.E."/>
            <person name="Rose J.K.C."/>
            <person name="Tang K."/>
        </authorList>
    </citation>
    <scope>NUCLEOTIDE SEQUENCE [LARGE SCALE GENOMIC DNA]</scope>
    <source>
        <strain evidence="12">cv. Huhao1</strain>
        <tissue evidence="11">Leaf</tissue>
    </source>
</reference>
<evidence type="ECO:0000256" key="9">
    <source>
        <dbReference type="ARBA" id="ARBA00023136"/>
    </source>
</evidence>
<proteinExistence type="inferred from homology"/>
<dbReference type="InterPro" id="IPR004240">
    <property type="entry name" value="EMP70"/>
</dbReference>
<dbReference type="AlphaFoldDB" id="A0A2U1P707"/>
<keyword evidence="12" id="KW-1185">Reference proteome</keyword>
<evidence type="ECO:0000256" key="2">
    <source>
        <dbReference type="ARBA" id="ARBA00004653"/>
    </source>
</evidence>
<evidence type="ECO:0000313" key="12">
    <source>
        <dbReference type="Proteomes" id="UP000245207"/>
    </source>
</evidence>
<keyword evidence="9 10" id="KW-0472">Membrane</keyword>
<dbReference type="InterPro" id="IPR023299">
    <property type="entry name" value="ATPase_P-typ_cyto_dom_N"/>
</dbReference>
<dbReference type="Pfam" id="PF02990">
    <property type="entry name" value="EMP70"/>
    <property type="match status" value="3"/>
</dbReference>
<comment type="caution">
    <text evidence="11">The sequence shown here is derived from an EMBL/GenBank/DDBJ whole genome shotgun (WGS) entry which is preliminary data.</text>
</comment>
<evidence type="ECO:0000256" key="4">
    <source>
        <dbReference type="ARBA" id="ARBA00022692"/>
    </source>
</evidence>
<evidence type="ECO:0000256" key="6">
    <source>
        <dbReference type="ARBA" id="ARBA00022753"/>
    </source>
</evidence>
<dbReference type="Gene3D" id="1.20.1110.10">
    <property type="entry name" value="Calcium-transporting ATPase, transmembrane domain"/>
    <property type="match status" value="1"/>
</dbReference>